<dbReference type="SUPFAM" id="SSF53927">
    <property type="entry name" value="Cytidine deaminase-like"/>
    <property type="match status" value="1"/>
</dbReference>
<evidence type="ECO:0000313" key="4">
    <source>
        <dbReference type="Proteomes" id="UP000653002"/>
    </source>
</evidence>
<dbReference type="PANTHER" id="PTHR11086:SF18">
    <property type="entry name" value="DEOXYCYTIDYLATE DEAMINASE"/>
    <property type="match status" value="1"/>
</dbReference>
<organism evidence="3 4">
    <name type="scientific">Xanthomonas citri pv. citri</name>
    <dbReference type="NCBI Taxonomy" id="611301"/>
    <lineage>
        <taxon>Bacteria</taxon>
        <taxon>Pseudomonadati</taxon>
        <taxon>Pseudomonadota</taxon>
        <taxon>Gammaproteobacteria</taxon>
        <taxon>Lysobacterales</taxon>
        <taxon>Lysobacteraceae</taxon>
        <taxon>Xanthomonas</taxon>
    </lineage>
</organism>
<evidence type="ECO:0000256" key="1">
    <source>
        <dbReference type="ARBA" id="ARBA00022801"/>
    </source>
</evidence>
<feature type="non-terminal residue" evidence="3">
    <location>
        <position position="1"/>
    </location>
</feature>
<dbReference type="InterPro" id="IPR002125">
    <property type="entry name" value="CMP_dCMP_dom"/>
</dbReference>
<protein>
    <submittedName>
        <fullName evidence="3">Cytidine deaminase</fullName>
    </submittedName>
</protein>
<dbReference type="Pfam" id="PF00383">
    <property type="entry name" value="dCMP_cyt_deam_1"/>
    <property type="match status" value="1"/>
</dbReference>
<dbReference type="AlphaFoldDB" id="A0A8I0HEZ6"/>
<dbReference type="InterPro" id="IPR016193">
    <property type="entry name" value="Cytidine_deaminase-like"/>
</dbReference>
<name>A0A8I0HEZ6_XANCI</name>
<accession>A0A8I0HEZ6</accession>
<feature type="domain" description="CMP/dCMP-type deaminase" evidence="2">
    <location>
        <begin position="1"/>
        <end position="78"/>
    </location>
</feature>
<evidence type="ECO:0000313" key="3">
    <source>
        <dbReference type="EMBL" id="MBD4339826.1"/>
    </source>
</evidence>
<gene>
    <name evidence="3" type="ORF">GUH15_28005</name>
</gene>
<feature type="non-terminal residue" evidence="3">
    <location>
        <position position="78"/>
    </location>
</feature>
<keyword evidence="1" id="KW-0378">Hydrolase</keyword>
<proteinExistence type="predicted"/>
<dbReference type="PROSITE" id="PS51747">
    <property type="entry name" value="CYT_DCMP_DEAMINASES_2"/>
    <property type="match status" value="1"/>
</dbReference>
<dbReference type="PANTHER" id="PTHR11086">
    <property type="entry name" value="DEOXYCYTIDYLATE DEAMINASE-RELATED"/>
    <property type="match status" value="1"/>
</dbReference>
<sequence>LDIAQTVLERATCLRRVYGAIIVKNDEIISTGYNGAPRGRRNCVDMGYCTREALRVPRGERYELCRSVHAEANAIISA</sequence>
<dbReference type="Gene3D" id="3.40.140.10">
    <property type="entry name" value="Cytidine Deaminase, domain 2"/>
    <property type="match status" value="1"/>
</dbReference>
<comment type="caution">
    <text evidence="3">The sequence shown here is derived from an EMBL/GenBank/DDBJ whole genome shotgun (WGS) entry which is preliminary data.</text>
</comment>
<dbReference type="InterPro" id="IPR015517">
    <property type="entry name" value="dCMP_deaminase-rel"/>
</dbReference>
<dbReference type="Proteomes" id="UP000653002">
    <property type="component" value="Unassembled WGS sequence"/>
</dbReference>
<evidence type="ECO:0000259" key="2">
    <source>
        <dbReference type="PROSITE" id="PS51747"/>
    </source>
</evidence>
<dbReference type="EMBL" id="JAABFR010002391">
    <property type="protein sequence ID" value="MBD4339826.1"/>
    <property type="molecule type" value="Genomic_DNA"/>
</dbReference>
<reference evidence="3" key="1">
    <citation type="submission" date="2020-01" db="EMBL/GenBank/DDBJ databases">
        <authorList>
            <person name="Richard D."/>
        </authorList>
    </citation>
    <scope>NUCLEOTIDE SEQUENCE</scope>
    <source>
        <strain evidence="3">JP541</strain>
    </source>
</reference>
<dbReference type="GO" id="GO:0005737">
    <property type="term" value="C:cytoplasm"/>
    <property type="evidence" value="ECO:0007669"/>
    <property type="project" value="TreeGrafter"/>
</dbReference>
<dbReference type="GO" id="GO:0004132">
    <property type="term" value="F:dCMP deaminase activity"/>
    <property type="evidence" value="ECO:0007669"/>
    <property type="project" value="TreeGrafter"/>
</dbReference>